<sequence>MGVLYYGASSEPVHLDDRTLAHLKTVIITKLRRQEGFAVTCRPADGDDAGRVVIWIHPAIPLRFEFDEPEPSHLNREWLERLATSANVHGGITLVEEHATS</sequence>
<organism evidence="2 3">
    <name type="scientific">Microbacterium betulae</name>
    <dbReference type="NCBI Taxonomy" id="2981139"/>
    <lineage>
        <taxon>Bacteria</taxon>
        <taxon>Bacillati</taxon>
        <taxon>Actinomycetota</taxon>
        <taxon>Actinomycetes</taxon>
        <taxon>Micrococcales</taxon>
        <taxon>Microbacteriaceae</taxon>
        <taxon>Microbacterium</taxon>
    </lineage>
</organism>
<evidence type="ECO:0000313" key="3">
    <source>
        <dbReference type="Proteomes" id="UP001305498"/>
    </source>
</evidence>
<dbReference type="KEGG" id="mbet:N8K70_10445"/>
<dbReference type="InterPro" id="IPR057204">
    <property type="entry name" value="DUF7882"/>
</dbReference>
<proteinExistence type="predicted"/>
<feature type="domain" description="DUF7882" evidence="1">
    <location>
        <begin position="1"/>
        <end position="97"/>
    </location>
</feature>
<dbReference type="Pfam" id="PF25355">
    <property type="entry name" value="DUF7882"/>
    <property type="match status" value="1"/>
</dbReference>
<gene>
    <name evidence="2" type="ORF">N8K70_10445</name>
</gene>
<evidence type="ECO:0000313" key="2">
    <source>
        <dbReference type="EMBL" id="WOF21804.1"/>
    </source>
</evidence>
<name>A0AA97FGS3_9MICO</name>
<evidence type="ECO:0000259" key="1">
    <source>
        <dbReference type="Pfam" id="PF25355"/>
    </source>
</evidence>
<dbReference type="AlphaFoldDB" id="A0AA97FGS3"/>
<accession>A0AA97FGS3</accession>
<reference evidence="2 3" key="1">
    <citation type="submission" date="2023-02" db="EMBL/GenBank/DDBJ databases">
        <title>Microbacterium betulae sp. nov., isolated from birch wood.</title>
        <authorList>
            <person name="Pasciak M."/>
            <person name="Pawlik K.J."/>
            <person name="Martynowski D."/>
            <person name="Laczmanski L."/>
            <person name="Ciekot J."/>
            <person name="Szponar B."/>
            <person name="Wojcik-Fatla A."/>
            <person name="Mackiewicz B."/>
            <person name="Farian E."/>
            <person name="Cholewa G."/>
            <person name="Cholewa A."/>
            <person name="Dutkiewicz J."/>
        </authorList>
    </citation>
    <scope>NUCLEOTIDE SEQUENCE [LARGE SCALE GENOMIC DNA]</scope>
    <source>
        <strain evidence="2 3">AB</strain>
    </source>
</reference>
<dbReference type="Proteomes" id="UP001305498">
    <property type="component" value="Chromosome"/>
</dbReference>
<dbReference type="RefSeq" id="WP_317138282.1">
    <property type="nucleotide sequence ID" value="NZ_CP118157.1"/>
</dbReference>
<dbReference type="EMBL" id="CP118157">
    <property type="protein sequence ID" value="WOF21804.1"/>
    <property type="molecule type" value="Genomic_DNA"/>
</dbReference>
<keyword evidence="3" id="KW-1185">Reference proteome</keyword>
<protein>
    <recommendedName>
        <fullName evidence="1">DUF7882 domain-containing protein</fullName>
    </recommendedName>
</protein>